<keyword evidence="2" id="KW-1185">Reference proteome</keyword>
<sequence>MVRQSAVQEIALLASFDGSMRAEIILAKGDFALVRALKSATSEPVLLKWLLVALSHLAVDDRTRQRQNSAVPRMVQLLDSHVSAVAEASAQALLALAPSAVCRETLERCARADTLSRAQALRDGVATAGAVRHSPRDAPLLPLGARANHLVALSGAGSEATLIQARVRGRATRERFFAAREFRTEQAERARARQSARLIQARSRGALVRVELANGRQVALATDDTGLSTTVAPHADTSGARTAHDDERSHLACTLTVTRAANGPHVHLRFATSLAAPNLPVLNEQARLQHRLLSQVSPFCSALDALAACAPGDPVRAVAESVAAVPKLRSFNPTGSAAKLEVLPADALASCTPFTDALDALAEAIPRDAAGNVAVGSAATDQERIAASRADAAQLEANATLAVDSPFTQALDKLGHSKCQQEENGEC</sequence>
<comment type="caution">
    <text evidence="1">The sequence shown here is derived from an EMBL/GenBank/DDBJ whole genome shotgun (WGS) entry which is preliminary data.</text>
</comment>
<dbReference type="InterPro" id="IPR011989">
    <property type="entry name" value="ARM-like"/>
</dbReference>
<reference evidence="1" key="1">
    <citation type="submission" date="2021-05" db="EMBL/GenBank/DDBJ databases">
        <title>The genome of the haptophyte Pavlova lutheri (Diacronema luteri, Pavlovales) - a model for lipid biosynthesis in eukaryotic algae.</title>
        <authorList>
            <person name="Hulatt C.J."/>
            <person name="Posewitz M.C."/>
        </authorList>
    </citation>
    <scope>NUCLEOTIDE SEQUENCE</scope>
    <source>
        <strain evidence="1">NIVA-4/92</strain>
    </source>
</reference>
<dbReference type="EMBL" id="JAGTXO010000029">
    <property type="protein sequence ID" value="KAG8460910.1"/>
    <property type="molecule type" value="Genomic_DNA"/>
</dbReference>
<proteinExistence type="predicted"/>
<name>A0A8J6C8T6_DIALT</name>
<accession>A0A8J6C8T6</accession>
<protein>
    <submittedName>
        <fullName evidence="1">Uncharacterized protein</fullName>
    </submittedName>
</protein>
<evidence type="ECO:0000313" key="1">
    <source>
        <dbReference type="EMBL" id="KAG8460910.1"/>
    </source>
</evidence>
<dbReference type="SUPFAM" id="SSF48371">
    <property type="entry name" value="ARM repeat"/>
    <property type="match status" value="1"/>
</dbReference>
<dbReference type="Gene3D" id="1.25.10.10">
    <property type="entry name" value="Leucine-rich Repeat Variant"/>
    <property type="match status" value="1"/>
</dbReference>
<organism evidence="1 2">
    <name type="scientific">Diacronema lutheri</name>
    <name type="common">Unicellular marine alga</name>
    <name type="synonym">Monochrysis lutheri</name>
    <dbReference type="NCBI Taxonomy" id="2081491"/>
    <lineage>
        <taxon>Eukaryota</taxon>
        <taxon>Haptista</taxon>
        <taxon>Haptophyta</taxon>
        <taxon>Pavlovophyceae</taxon>
        <taxon>Pavlovales</taxon>
        <taxon>Pavlovaceae</taxon>
        <taxon>Diacronema</taxon>
    </lineage>
</organism>
<dbReference type="PROSITE" id="PS50096">
    <property type="entry name" value="IQ"/>
    <property type="match status" value="1"/>
</dbReference>
<evidence type="ECO:0000313" key="2">
    <source>
        <dbReference type="Proteomes" id="UP000751190"/>
    </source>
</evidence>
<dbReference type="InterPro" id="IPR016024">
    <property type="entry name" value="ARM-type_fold"/>
</dbReference>
<gene>
    <name evidence="1" type="ORF">KFE25_010661</name>
</gene>
<dbReference type="AlphaFoldDB" id="A0A8J6C8T6"/>
<dbReference type="Proteomes" id="UP000751190">
    <property type="component" value="Unassembled WGS sequence"/>
</dbReference>